<protein>
    <submittedName>
        <fullName evidence="2">Uncharacterized protein</fullName>
    </submittedName>
</protein>
<evidence type="ECO:0000256" key="1">
    <source>
        <dbReference type="SAM" id="Phobius"/>
    </source>
</evidence>
<dbReference type="Proteomes" id="UP000242469">
    <property type="component" value="Unassembled WGS sequence"/>
</dbReference>
<dbReference type="OrthoDB" id="9880063at2"/>
<dbReference type="AlphaFoldDB" id="A0A1H4F207"/>
<evidence type="ECO:0000313" key="3">
    <source>
        <dbReference type="Proteomes" id="UP000242469"/>
    </source>
</evidence>
<dbReference type="RefSeq" id="WP_091826907.1">
    <property type="nucleotide sequence ID" value="NZ_FNRJ01000010.1"/>
</dbReference>
<keyword evidence="3" id="KW-1185">Reference proteome</keyword>
<keyword evidence="1" id="KW-1133">Transmembrane helix</keyword>
<gene>
    <name evidence="2" type="ORF">SAMN02745729_1103</name>
</gene>
<evidence type="ECO:0000313" key="2">
    <source>
        <dbReference type="EMBL" id="SEA91324.1"/>
    </source>
</evidence>
<feature type="transmembrane region" description="Helical" evidence="1">
    <location>
        <begin position="7"/>
        <end position="28"/>
    </location>
</feature>
<dbReference type="STRING" id="1122198.SAMN02745729_1103"/>
<keyword evidence="1" id="KW-0812">Transmembrane</keyword>
<dbReference type="EMBL" id="FNRJ01000010">
    <property type="protein sequence ID" value="SEA91324.1"/>
    <property type="molecule type" value="Genomic_DNA"/>
</dbReference>
<name>A0A1H4F207_9GAMM</name>
<keyword evidence="1" id="KW-0472">Membrane</keyword>
<organism evidence="2 3">
    <name type="scientific">Marinobacterium iners DSM 11526</name>
    <dbReference type="NCBI Taxonomy" id="1122198"/>
    <lineage>
        <taxon>Bacteria</taxon>
        <taxon>Pseudomonadati</taxon>
        <taxon>Pseudomonadota</taxon>
        <taxon>Gammaproteobacteria</taxon>
        <taxon>Oceanospirillales</taxon>
        <taxon>Oceanospirillaceae</taxon>
        <taxon>Marinobacterium</taxon>
    </lineage>
</organism>
<proteinExistence type="predicted"/>
<reference evidence="3" key="1">
    <citation type="submission" date="2016-10" db="EMBL/GenBank/DDBJ databases">
        <authorList>
            <person name="Varghese N."/>
            <person name="Submissions S."/>
        </authorList>
    </citation>
    <scope>NUCLEOTIDE SEQUENCE [LARGE SCALE GENOMIC DNA]</scope>
    <source>
        <strain evidence="3">DSM 11526</strain>
    </source>
</reference>
<sequence>MQRRRIVILGSIGVTVIISLAVAIYFSIAIDNRKQIAIDLLTKPDGSLNYNNLEILLNEKYMSSSGFEGVVEFVKNYGGVCTEHVCRLPVAGTFCVIENAIITLQATEHSKYLNVERRLDGC</sequence>
<accession>A0A1H4F207</accession>